<accession>A0A2G8LI84</accession>
<comment type="caution">
    <text evidence="4">The sequence shown here is derived from an EMBL/GenBank/DDBJ whole genome shotgun (WGS) entry which is preliminary data.</text>
</comment>
<evidence type="ECO:0000256" key="2">
    <source>
        <dbReference type="SAM" id="MobiDB-lite"/>
    </source>
</evidence>
<sequence length="202" mass="23701">MKEIFASQTPRCDKHQEEKLRFYCLPCCMLVCRDCMLLTHQGHNCVEAASRVSCVKEDLKNLLAASETEVVSAREMDRTIDKNSQSEEENSKKVEKDIDEHYNKVLRKLKYDRDELVLQVRHSPLKMKTVCEEVKNWLTAMTNTIEVTKKILEGNNQWEILGMKKNLTDAFDRLSERQKDLTRKAESRRVQQLCYHLLHSLL</sequence>
<dbReference type="PROSITE" id="PS50119">
    <property type="entry name" value="ZF_BBOX"/>
    <property type="match status" value="1"/>
</dbReference>
<dbReference type="InterPro" id="IPR000315">
    <property type="entry name" value="Znf_B-box"/>
</dbReference>
<dbReference type="OrthoDB" id="1870062at2759"/>
<dbReference type="AlphaFoldDB" id="A0A2G8LI84"/>
<dbReference type="SMART" id="SM00336">
    <property type="entry name" value="BBOX"/>
    <property type="match status" value="1"/>
</dbReference>
<reference evidence="4 5" key="1">
    <citation type="journal article" date="2017" name="PLoS Biol.">
        <title>The sea cucumber genome provides insights into morphological evolution and visceral regeneration.</title>
        <authorList>
            <person name="Zhang X."/>
            <person name="Sun L."/>
            <person name="Yuan J."/>
            <person name="Sun Y."/>
            <person name="Gao Y."/>
            <person name="Zhang L."/>
            <person name="Li S."/>
            <person name="Dai H."/>
            <person name="Hamel J.F."/>
            <person name="Liu C."/>
            <person name="Yu Y."/>
            <person name="Liu S."/>
            <person name="Lin W."/>
            <person name="Guo K."/>
            <person name="Jin S."/>
            <person name="Xu P."/>
            <person name="Storey K.B."/>
            <person name="Huan P."/>
            <person name="Zhang T."/>
            <person name="Zhou Y."/>
            <person name="Zhang J."/>
            <person name="Lin C."/>
            <person name="Li X."/>
            <person name="Xing L."/>
            <person name="Huo D."/>
            <person name="Sun M."/>
            <person name="Wang L."/>
            <person name="Mercier A."/>
            <person name="Li F."/>
            <person name="Yang H."/>
            <person name="Xiang J."/>
        </authorList>
    </citation>
    <scope>NUCLEOTIDE SEQUENCE [LARGE SCALE GENOMIC DNA]</scope>
    <source>
        <strain evidence="4">Shaxun</strain>
        <tissue evidence="4">Muscle</tissue>
    </source>
</reference>
<evidence type="ECO:0000259" key="3">
    <source>
        <dbReference type="PROSITE" id="PS50119"/>
    </source>
</evidence>
<organism evidence="4 5">
    <name type="scientific">Stichopus japonicus</name>
    <name type="common">Sea cucumber</name>
    <dbReference type="NCBI Taxonomy" id="307972"/>
    <lineage>
        <taxon>Eukaryota</taxon>
        <taxon>Metazoa</taxon>
        <taxon>Echinodermata</taxon>
        <taxon>Eleutherozoa</taxon>
        <taxon>Echinozoa</taxon>
        <taxon>Holothuroidea</taxon>
        <taxon>Aspidochirotacea</taxon>
        <taxon>Aspidochirotida</taxon>
        <taxon>Stichopodidae</taxon>
        <taxon>Apostichopus</taxon>
    </lineage>
</organism>
<keyword evidence="1" id="KW-0862">Zinc</keyword>
<dbReference type="Pfam" id="PF00643">
    <property type="entry name" value="zf-B_box"/>
    <property type="match status" value="1"/>
</dbReference>
<dbReference type="Proteomes" id="UP000230750">
    <property type="component" value="Unassembled WGS sequence"/>
</dbReference>
<keyword evidence="5" id="KW-1185">Reference proteome</keyword>
<keyword evidence="1" id="KW-0863">Zinc-finger</keyword>
<evidence type="ECO:0000313" key="5">
    <source>
        <dbReference type="Proteomes" id="UP000230750"/>
    </source>
</evidence>
<feature type="domain" description="B box-type" evidence="3">
    <location>
        <begin position="7"/>
        <end position="48"/>
    </location>
</feature>
<evidence type="ECO:0000256" key="1">
    <source>
        <dbReference type="PROSITE-ProRule" id="PRU00024"/>
    </source>
</evidence>
<keyword evidence="1" id="KW-0479">Metal-binding</keyword>
<evidence type="ECO:0000313" key="4">
    <source>
        <dbReference type="EMBL" id="PIK59967.1"/>
    </source>
</evidence>
<dbReference type="PANTHER" id="PTHR25462:SF296">
    <property type="entry name" value="MEIOTIC P26, ISOFORM F"/>
    <property type="match status" value="1"/>
</dbReference>
<dbReference type="PANTHER" id="PTHR25462">
    <property type="entry name" value="BONUS, ISOFORM C-RELATED"/>
    <property type="match status" value="1"/>
</dbReference>
<dbReference type="Gene3D" id="3.30.160.60">
    <property type="entry name" value="Classic Zinc Finger"/>
    <property type="match status" value="1"/>
</dbReference>
<dbReference type="EMBL" id="MRZV01000069">
    <property type="protein sequence ID" value="PIK59967.1"/>
    <property type="molecule type" value="Genomic_DNA"/>
</dbReference>
<dbReference type="STRING" id="307972.A0A2G8LI84"/>
<dbReference type="InterPro" id="IPR047153">
    <property type="entry name" value="TRIM45/56/19-like"/>
</dbReference>
<dbReference type="GO" id="GO:0008270">
    <property type="term" value="F:zinc ion binding"/>
    <property type="evidence" value="ECO:0007669"/>
    <property type="project" value="UniProtKB-KW"/>
</dbReference>
<feature type="region of interest" description="Disordered" evidence="2">
    <location>
        <begin position="74"/>
        <end position="94"/>
    </location>
</feature>
<gene>
    <name evidence="4" type="ORF">BSL78_03122</name>
</gene>
<dbReference type="SUPFAM" id="SSF57845">
    <property type="entry name" value="B-box zinc-binding domain"/>
    <property type="match status" value="1"/>
</dbReference>
<proteinExistence type="predicted"/>
<protein>
    <recommendedName>
        <fullName evidence="3">B box-type domain-containing protein</fullName>
    </recommendedName>
</protein>
<name>A0A2G8LI84_STIJA</name>